<dbReference type="OrthoDB" id="9785340at2"/>
<comment type="cofactor">
    <cofactor evidence="6">
        <name>Zn(2+)</name>
        <dbReference type="ChEBI" id="CHEBI:29105"/>
    </cofactor>
    <text evidence="6">Binds 1 zinc ion per subunit.</text>
</comment>
<evidence type="ECO:0000256" key="4">
    <source>
        <dbReference type="ARBA" id="ARBA00022833"/>
    </source>
</evidence>
<comment type="similarity">
    <text evidence="6">Belongs to the peptidase M48 family.</text>
</comment>
<dbReference type="Pfam" id="PF01435">
    <property type="entry name" value="Peptidase_M48"/>
    <property type="match status" value="1"/>
</dbReference>
<feature type="domain" description="Peptidase M48" evidence="8">
    <location>
        <begin position="156"/>
        <end position="284"/>
    </location>
</feature>
<evidence type="ECO:0000256" key="6">
    <source>
        <dbReference type="RuleBase" id="RU003983"/>
    </source>
</evidence>
<dbReference type="Gene3D" id="3.30.2010.10">
    <property type="entry name" value="Metalloproteases ('zincins'), catalytic domain"/>
    <property type="match status" value="1"/>
</dbReference>
<evidence type="ECO:0000259" key="8">
    <source>
        <dbReference type="Pfam" id="PF01435"/>
    </source>
</evidence>
<sequence length="334" mass="34780">MTAFALGLLGLVLSLVVPAPLARARWTAATPTASVVLWQAVVAASVLSAVAVVLIAPEEISGALSAGPTAAAWGLFGALAVALLIVARLVVSLVGVMRRSAARRARHRELLDLLDDAERSAALAGDLAGDDPDDDGQRAAAVRGQLRVLGAPLPLAYGLPGRSPRVVVSDGALRLLDTAQLRAVLAHEQAHLDARHDVVLESFAAFHRAVPRPLRNERALGAVELLLEAAADDAARRRCGDAPLRSALELLGTAVDPGVGALAAAGTEAERTADDRAVAAQRAQRLDRLQRPLPRRWRSAGVLALAAGVLVLPPVVLVAPWLTDALVTLPLLRP</sequence>
<dbReference type="InterPro" id="IPR001915">
    <property type="entry name" value="Peptidase_M48"/>
</dbReference>
<dbReference type="GO" id="GO:0004222">
    <property type="term" value="F:metalloendopeptidase activity"/>
    <property type="evidence" value="ECO:0007669"/>
    <property type="project" value="InterPro"/>
</dbReference>
<organism evidence="9 10">
    <name type="scientific">Quadrisphaera setariae</name>
    <dbReference type="NCBI Taxonomy" id="2593304"/>
    <lineage>
        <taxon>Bacteria</taxon>
        <taxon>Bacillati</taxon>
        <taxon>Actinomycetota</taxon>
        <taxon>Actinomycetes</taxon>
        <taxon>Kineosporiales</taxon>
        <taxon>Kineosporiaceae</taxon>
        <taxon>Quadrisphaera</taxon>
    </lineage>
</organism>
<feature type="transmembrane region" description="Helical" evidence="7">
    <location>
        <begin position="71"/>
        <end position="96"/>
    </location>
</feature>
<evidence type="ECO:0000256" key="3">
    <source>
        <dbReference type="ARBA" id="ARBA00022801"/>
    </source>
</evidence>
<evidence type="ECO:0000256" key="2">
    <source>
        <dbReference type="ARBA" id="ARBA00022723"/>
    </source>
</evidence>
<keyword evidence="4 6" id="KW-0862">Zinc</keyword>
<keyword evidence="7" id="KW-0472">Membrane</keyword>
<proteinExistence type="inferred from homology"/>
<dbReference type="InterPro" id="IPR052173">
    <property type="entry name" value="Beta-lactam_resp_regulator"/>
</dbReference>
<keyword evidence="2" id="KW-0479">Metal-binding</keyword>
<keyword evidence="1 6" id="KW-0645">Protease</keyword>
<comment type="caution">
    <text evidence="9">The sequence shown here is derived from an EMBL/GenBank/DDBJ whole genome shotgun (WGS) entry which is preliminary data.</text>
</comment>
<name>A0A5C8ZFT3_9ACTN</name>
<evidence type="ECO:0000313" key="10">
    <source>
        <dbReference type="Proteomes" id="UP000321234"/>
    </source>
</evidence>
<dbReference type="GO" id="GO:0046872">
    <property type="term" value="F:metal ion binding"/>
    <property type="evidence" value="ECO:0007669"/>
    <property type="project" value="UniProtKB-KW"/>
</dbReference>
<keyword evidence="7" id="KW-0812">Transmembrane</keyword>
<dbReference type="AlphaFoldDB" id="A0A5C8ZFT3"/>
<evidence type="ECO:0000256" key="1">
    <source>
        <dbReference type="ARBA" id="ARBA00022670"/>
    </source>
</evidence>
<feature type="transmembrane region" description="Helical" evidence="7">
    <location>
        <begin position="300"/>
        <end position="322"/>
    </location>
</feature>
<dbReference type="RefSeq" id="WP_147926716.1">
    <property type="nucleotide sequence ID" value="NZ_VKAC01000007.1"/>
</dbReference>
<keyword evidence="7" id="KW-1133">Transmembrane helix</keyword>
<dbReference type="GO" id="GO:0006508">
    <property type="term" value="P:proteolysis"/>
    <property type="evidence" value="ECO:0007669"/>
    <property type="project" value="UniProtKB-KW"/>
</dbReference>
<reference evidence="9 10" key="1">
    <citation type="submission" date="2019-07" db="EMBL/GenBank/DDBJ databases">
        <title>Quadrisphaera sp. strain DD2A genome sequencing and assembly.</title>
        <authorList>
            <person name="Kim I."/>
        </authorList>
    </citation>
    <scope>NUCLEOTIDE SEQUENCE [LARGE SCALE GENOMIC DNA]</scope>
    <source>
        <strain evidence="9 10">DD2A</strain>
    </source>
</reference>
<evidence type="ECO:0000256" key="7">
    <source>
        <dbReference type="SAM" id="Phobius"/>
    </source>
</evidence>
<dbReference type="PANTHER" id="PTHR34978">
    <property type="entry name" value="POSSIBLE SENSOR-TRANSDUCER PROTEIN BLAR"/>
    <property type="match status" value="1"/>
</dbReference>
<dbReference type="PANTHER" id="PTHR34978:SF3">
    <property type="entry name" value="SLR0241 PROTEIN"/>
    <property type="match status" value="1"/>
</dbReference>
<evidence type="ECO:0000313" key="9">
    <source>
        <dbReference type="EMBL" id="TXR55660.1"/>
    </source>
</evidence>
<evidence type="ECO:0000256" key="5">
    <source>
        <dbReference type="ARBA" id="ARBA00023049"/>
    </source>
</evidence>
<keyword evidence="3 6" id="KW-0378">Hydrolase</keyword>
<gene>
    <name evidence="9" type="ORF">FMM08_12510</name>
</gene>
<keyword evidence="10" id="KW-1185">Reference proteome</keyword>
<dbReference type="EMBL" id="VKAC01000007">
    <property type="protein sequence ID" value="TXR55660.1"/>
    <property type="molecule type" value="Genomic_DNA"/>
</dbReference>
<dbReference type="Proteomes" id="UP000321234">
    <property type="component" value="Unassembled WGS sequence"/>
</dbReference>
<keyword evidence="5 6" id="KW-0482">Metalloprotease</keyword>
<protein>
    <submittedName>
        <fullName evidence="9">M48 family metalloprotease</fullName>
    </submittedName>
</protein>
<accession>A0A5C8ZFT3</accession>